<evidence type="ECO:0000313" key="3">
    <source>
        <dbReference type="Proteomes" id="UP000548476"/>
    </source>
</evidence>
<comment type="caution">
    <text evidence="2">The sequence shown here is derived from an EMBL/GenBank/DDBJ whole genome shotgun (WGS) entry which is preliminary data.</text>
</comment>
<proteinExistence type="predicted"/>
<evidence type="ECO:0000313" key="2">
    <source>
        <dbReference type="EMBL" id="MBB6034872.1"/>
    </source>
</evidence>
<sequence length="79" mass="8632">MTPTLMPPPETAARPITGERCDRCSAAAKVRIVLADEAGDLVFCGHHANKYAEQLVKIAVDFVADPEFTWRGSDLMSKN</sequence>
<evidence type="ECO:0000259" key="1">
    <source>
        <dbReference type="Pfam" id="PF24254"/>
    </source>
</evidence>
<dbReference type="RefSeq" id="WP_184787728.1">
    <property type="nucleotide sequence ID" value="NZ_BONT01000090.1"/>
</dbReference>
<keyword evidence="3" id="KW-1185">Reference proteome</keyword>
<accession>A0A841FMU0</accession>
<protein>
    <submittedName>
        <fullName evidence="2">Zn ribbon nucleic-acid-binding protein</fullName>
    </submittedName>
</protein>
<dbReference type="Proteomes" id="UP000548476">
    <property type="component" value="Unassembled WGS sequence"/>
</dbReference>
<feature type="domain" description="DUF7455" evidence="1">
    <location>
        <begin position="19"/>
        <end position="65"/>
    </location>
</feature>
<gene>
    <name evidence="2" type="ORF">HNR73_002726</name>
</gene>
<dbReference type="InterPro" id="IPR055878">
    <property type="entry name" value="DUF7455"/>
</dbReference>
<dbReference type="AlphaFoldDB" id="A0A841FMU0"/>
<dbReference type="Pfam" id="PF24254">
    <property type="entry name" value="DUF7455"/>
    <property type="match status" value="1"/>
</dbReference>
<dbReference type="EMBL" id="JACHGT010000005">
    <property type="protein sequence ID" value="MBB6034872.1"/>
    <property type="molecule type" value="Genomic_DNA"/>
</dbReference>
<organism evidence="2 3">
    <name type="scientific">Phytomonospora endophytica</name>
    <dbReference type="NCBI Taxonomy" id="714109"/>
    <lineage>
        <taxon>Bacteria</taxon>
        <taxon>Bacillati</taxon>
        <taxon>Actinomycetota</taxon>
        <taxon>Actinomycetes</taxon>
        <taxon>Micromonosporales</taxon>
        <taxon>Micromonosporaceae</taxon>
        <taxon>Phytomonospora</taxon>
    </lineage>
</organism>
<name>A0A841FMU0_9ACTN</name>
<reference evidence="2 3" key="1">
    <citation type="submission" date="2020-08" db="EMBL/GenBank/DDBJ databases">
        <title>Genomic Encyclopedia of Type Strains, Phase IV (KMG-IV): sequencing the most valuable type-strain genomes for metagenomic binning, comparative biology and taxonomic classification.</title>
        <authorList>
            <person name="Goeker M."/>
        </authorList>
    </citation>
    <scope>NUCLEOTIDE SEQUENCE [LARGE SCALE GENOMIC DNA]</scope>
    <source>
        <strain evidence="2 3">YIM 65646</strain>
    </source>
</reference>